<evidence type="ECO:0000256" key="6">
    <source>
        <dbReference type="ARBA" id="ARBA00023242"/>
    </source>
</evidence>
<dbReference type="Proteomes" id="UP001148838">
    <property type="component" value="Unassembled WGS sequence"/>
</dbReference>
<keyword evidence="4" id="KW-0378">Hydrolase</keyword>
<protein>
    <recommendedName>
        <fullName evidence="7">DUF1907 domain-containing protein</fullName>
    </recommendedName>
</protein>
<proteinExistence type="predicted"/>
<evidence type="ECO:0000256" key="1">
    <source>
        <dbReference type="ARBA" id="ARBA00004123"/>
    </source>
</evidence>
<dbReference type="PANTHER" id="PTHR13204:SF1">
    <property type="entry name" value="ESTER HYDROLASE C11ORF54"/>
    <property type="match status" value="1"/>
</dbReference>
<keyword evidence="3" id="KW-0479">Metal-binding</keyword>
<comment type="caution">
    <text evidence="8">The sequence shown here is derived from an EMBL/GenBank/DDBJ whole genome shotgun (WGS) entry which is preliminary data.</text>
</comment>
<name>A0ABQ8TBM8_PERAM</name>
<evidence type="ECO:0000259" key="7">
    <source>
        <dbReference type="SMART" id="SM01168"/>
    </source>
</evidence>
<keyword evidence="5" id="KW-0862">Zinc</keyword>
<evidence type="ECO:0000256" key="3">
    <source>
        <dbReference type="ARBA" id="ARBA00022723"/>
    </source>
</evidence>
<dbReference type="PANTHER" id="PTHR13204">
    <property type="entry name" value="PTD012 PROTEIN"/>
    <property type="match status" value="1"/>
</dbReference>
<evidence type="ECO:0000256" key="5">
    <source>
        <dbReference type="ARBA" id="ARBA00022833"/>
    </source>
</evidence>
<accession>A0ABQ8TBM8</accession>
<evidence type="ECO:0000256" key="4">
    <source>
        <dbReference type="ARBA" id="ARBA00022801"/>
    </source>
</evidence>
<dbReference type="SMART" id="SM01168">
    <property type="entry name" value="DUF1907"/>
    <property type="match status" value="1"/>
</dbReference>
<comment type="subcellular location">
    <subcellularLocation>
        <location evidence="1">Nucleus</location>
    </subcellularLocation>
</comment>
<dbReference type="SUPFAM" id="SSF117856">
    <property type="entry name" value="AF0104/ALDC/Ptd012-like"/>
    <property type="match status" value="1"/>
</dbReference>
<comment type="subunit">
    <text evidence="2">Monomer.</text>
</comment>
<reference evidence="8 9" key="1">
    <citation type="journal article" date="2022" name="Allergy">
        <title>Genome assembly and annotation of Periplaneta americana reveal a comprehensive cockroach allergen profile.</title>
        <authorList>
            <person name="Wang L."/>
            <person name="Xiong Q."/>
            <person name="Saelim N."/>
            <person name="Wang L."/>
            <person name="Nong W."/>
            <person name="Wan A.T."/>
            <person name="Shi M."/>
            <person name="Liu X."/>
            <person name="Cao Q."/>
            <person name="Hui J.H.L."/>
            <person name="Sookrung N."/>
            <person name="Leung T.F."/>
            <person name="Tungtrongchitr A."/>
            <person name="Tsui S.K.W."/>
        </authorList>
    </citation>
    <scope>NUCLEOTIDE SEQUENCE [LARGE SCALE GENOMIC DNA]</scope>
    <source>
        <strain evidence="8">PWHHKU_190912</strain>
    </source>
</reference>
<evidence type="ECO:0000256" key="2">
    <source>
        <dbReference type="ARBA" id="ARBA00011245"/>
    </source>
</evidence>
<dbReference type="CDD" id="cd17298">
    <property type="entry name" value="DUF1907"/>
    <property type="match status" value="1"/>
</dbReference>
<evidence type="ECO:0000313" key="9">
    <source>
        <dbReference type="Proteomes" id="UP001148838"/>
    </source>
</evidence>
<feature type="domain" description="DUF1907" evidence="7">
    <location>
        <begin position="5"/>
        <end position="284"/>
    </location>
</feature>
<gene>
    <name evidence="8" type="ORF">ANN_04735</name>
</gene>
<dbReference type="EMBL" id="JAJSOF020000013">
    <property type="protein sequence ID" value="KAJ4443085.1"/>
    <property type="molecule type" value="Genomic_DNA"/>
</dbReference>
<keyword evidence="9" id="KW-1185">Reference proteome</keyword>
<dbReference type="InterPro" id="IPR015021">
    <property type="entry name" value="C11orf54_DUF1907"/>
</dbReference>
<organism evidence="8 9">
    <name type="scientific">Periplaneta americana</name>
    <name type="common">American cockroach</name>
    <name type="synonym">Blatta americana</name>
    <dbReference type="NCBI Taxonomy" id="6978"/>
    <lineage>
        <taxon>Eukaryota</taxon>
        <taxon>Metazoa</taxon>
        <taxon>Ecdysozoa</taxon>
        <taxon>Arthropoda</taxon>
        <taxon>Hexapoda</taxon>
        <taxon>Insecta</taxon>
        <taxon>Pterygota</taxon>
        <taxon>Neoptera</taxon>
        <taxon>Polyneoptera</taxon>
        <taxon>Dictyoptera</taxon>
        <taxon>Blattodea</taxon>
        <taxon>Blattoidea</taxon>
        <taxon>Blattidae</taxon>
        <taxon>Blattinae</taxon>
        <taxon>Periplaneta</taxon>
    </lineage>
</organism>
<keyword evidence="6" id="KW-0539">Nucleus</keyword>
<sequence>MRRYIIKNGLKVNYDTVNVEIVDCPDLTKEPFTLAAEGLGGKPRLVDIGGQSNVFPFPKKEKLYDLQDIGNLVGVRPTFLLGASAGPWTYSTDNTEMMVNLFINEGEIINHSNVSSISKQNGSCILECLPNNETRCAMLANLFCSEGKPGKVLQVTCEKRIGNDDFPGAIRKTLSSHYKGNAIGLGGAFLLKAGKARQHIMPDFPDTPLDTDDQVANWFRYYNMSAPLIAVGTIITTDPGLGLRLQHFHSFSHHGEGGHYHIDTEPDNAEYVGYFSLCEYAFRVDKPANTDRIGID</sequence>
<evidence type="ECO:0000313" key="8">
    <source>
        <dbReference type="EMBL" id="KAJ4443085.1"/>
    </source>
</evidence>
<dbReference type="Pfam" id="PF08925">
    <property type="entry name" value="DUF1907"/>
    <property type="match status" value="1"/>
</dbReference>